<evidence type="ECO:0000256" key="1">
    <source>
        <dbReference type="SAM" id="MobiDB-lite"/>
    </source>
</evidence>
<comment type="caution">
    <text evidence="2">The sequence shown here is derived from an EMBL/GenBank/DDBJ whole genome shotgun (WGS) entry which is preliminary data.</text>
</comment>
<gene>
    <name evidence="2" type="ORF">H6G03_16620</name>
</gene>
<keyword evidence="3" id="KW-1185">Reference proteome</keyword>
<organism evidence="2 3">
    <name type="scientific">Aerosakkonema funiforme FACHB-1375</name>
    <dbReference type="NCBI Taxonomy" id="2949571"/>
    <lineage>
        <taxon>Bacteria</taxon>
        <taxon>Bacillati</taxon>
        <taxon>Cyanobacteriota</taxon>
        <taxon>Cyanophyceae</taxon>
        <taxon>Oscillatoriophycideae</taxon>
        <taxon>Aerosakkonematales</taxon>
        <taxon>Aerosakkonemataceae</taxon>
        <taxon>Aerosakkonema</taxon>
    </lineage>
</organism>
<dbReference type="RefSeq" id="WP_190465683.1">
    <property type="nucleotide sequence ID" value="NZ_JACJPW010000041.1"/>
</dbReference>
<reference evidence="2" key="1">
    <citation type="journal article" date="2015" name="ISME J.">
        <title>Draft Genome Sequence of Streptomyces incarnatus NRRL8089, which Produces the Nucleoside Antibiotic Sinefungin.</title>
        <authorList>
            <person name="Oshima K."/>
            <person name="Hattori M."/>
            <person name="Shimizu H."/>
            <person name="Fukuda K."/>
            <person name="Nemoto M."/>
            <person name="Inagaki K."/>
            <person name="Tamura T."/>
        </authorList>
    </citation>
    <scope>NUCLEOTIDE SEQUENCE</scope>
    <source>
        <strain evidence="2">FACHB-1375</strain>
    </source>
</reference>
<accession>A0A926VGF8</accession>
<reference evidence="2" key="2">
    <citation type="submission" date="2020-08" db="EMBL/GenBank/DDBJ databases">
        <authorList>
            <person name="Chen M."/>
            <person name="Teng W."/>
            <person name="Zhao L."/>
            <person name="Hu C."/>
            <person name="Zhou Y."/>
            <person name="Han B."/>
            <person name="Song L."/>
            <person name="Shu W."/>
        </authorList>
    </citation>
    <scope>NUCLEOTIDE SEQUENCE</scope>
    <source>
        <strain evidence="2">FACHB-1375</strain>
    </source>
</reference>
<dbReference type="EMBL" id="JACJPW010000041">
    <property type="protein sequence ID" value="MBD2182703.1"/>
    <property type="molecule type" value="Genomic_DNA"/>
</dbReference>
<sequence length="181" mass="19909">MQTFSSPQHPGSITSVDNGTACAECDSGDLSSLPRRRPPTSGESGSSDGGKSFMQPRKQFINLMEELVLKEAIAQIEEFEATSDCLLDIGDIAAYALNRLPPLYATTDEGADYQRQRAEEELQETIAQRVSEAISRYLEQPETLLKGQPLGKSSPKELFKQISTLLEANLHRFEQDDGDLG</sequence>
<dbReference type="InterPro" id="IPR019657">
    <property type="entry name" value="ComFB"/>
</dbReference>
<protein>
    <submittedName>
        <fullName evidence="2">Late competence development ComFB family protein</fullName>
    </submittedName>
</protein>
<proteinExistence type="predicted"/>
<feature type="region of interest" description="Disordered" evidence="1">
    <location>
        <begin position="1"/>
        <end position="55"/>
    </location>
</feature>
<name>A0A926VGF8_9CYAN</name>
<evidence type="ECO:0000313" key="2">
    <source>
        <dbReference type="EMBL" id="MBD2182703.1"/>
    </source>
</evidence>
<feature type="compositionally biased region" description="Polar residues" evidence="1">
    <location>
        <begin position="1"/>
        <end position="18"/>
    </location>
</feature>
<dbReference type="Pfam" id="PF10719">
    <property type="entry name" value="ComFB"/>
    <property type="match status" value="1"/>
</dbReference>
<dbReference type="Proteomes" id="UP000641646">
    <property type="component" value="Unassembled WGS sequence"/>
</dbReference>
<dbReference type="AlphaFoldDB" id="A0A926VGF8"/>
<feature type="compositionally biased region" description="Low complexity" evidence="1">
    <location>
        <begin position="41"/>
        <end position="52"/>
    </location>
</feature>
<evidence type="ECO:0000313" key="3">
    <source>
        <dbReference type="Proteomes" id="UP000641646"/>
    </source>
</evidence>